<sequence length="63" mass="6827">MVKEQTMTDEQIAKAVRDAVAALNQALAEAARHNVAVTLRTTAHQTATGAEQVVVEPRIFKLL</sequence>
<keyword evidence="2" id="KW-1185">Reference proteome</keyword>
<keyword evidence="1" id="KW-0614">Plasmid</keyword>
<geneLocation type="plasmid" evidence="1 2">
    <name>unnamed1</name>
</geneLocation>
<organism evidence="1 2">
    <name type="scientific">Azospirillum thermophilum</name>
    <dbReference type="NCBI Taxonomy" id="2202148"/>
    <lineage>
        <taxon>Bacteria</taxon>
        <taxon>Pseudomonadati</taxon>
        <taxon>Pseudomonadota</taxon>
        <taxon>Alphaproteobacteria</taxon>
        <taxon>Rhodospirillales</taxon>
        <taxon>Azospirillaceae</taxon>
        <taxon>Azospirillum</taxon>
    </lineage>
</organism>
<name>A0A2S2CXT4_9PROT</name>
<dbReference type="Proteomes" id="UP000245629">
    <property type="component" value="Plasmid unnamed1"/>
</dbReference>
<proteinExistence type="predicted"/>
<accession>A0A2S2CXT4</accession>
<dbReference type="RefSeq" id="WP_109332273.1">
    <property type="nucleotide sequence ID" value="NZ_CP029356.1"/>
</dbReference>
<dbReference type="EMBL" id="CP029356">
    <property type="protein sequence ID" value="AWK89220.1"/>
    <property type="molecule type" value="Genomic_DNA"/>
</dbReference>
<gene>
    <name evidence="1" type="ORF">DEW08_24930</name>
</gene>
<protein>
    <submittedName>
        <fullName evidence="1">Uncharacterized protein</fullName>
    </submittedName>
</protein>
<reference evidence="2" key="1">
    <citation type="submission" date="2018-05" db="EMBL/GenBank/DDBJ databases">
        <title>Azospirillum thermophila sp. nov., a novel isolated from hot spring.</title>
        <authorList>
            <person name="Zhao Z."/>
        </authorList>
    </citation>
    <scope>NUCLEOTIDE SEQUENCE [LARGE SCALE GENOMIC DNA]</scope>
    <source>
        <strain evidence="2">CFH 70021</strain>
        <plasmid evidence="2">unnamed1</plasmid>
    </source>
</reference>
<evidence type="ECO:0000313" key="1">
    <source>
        <dbReference type="EMBL" id="AWK89220.1"/>
    </source>
</evidence>
<dbReference type="AlphaFoldDB" id="A0A2S2CXT4"/>
<evidence type="ECO:0000313" key="2">
    <source>
        <dbReference type="Proteomes" id="UP000245629"/>
    </source>
</evidence>
<dbReference type="KEGG" id="azz:DEW08_24930"/>